<gene>
    <name evidence="1" type="ORF">ALMOND_2B016826</name>
</gene>
<dbReference type="Proteomes" id="UP000327085">
    <property type="component" value="Chromosome 6"/>
</dbReference>
<dbReference type="InParanoid" id="A0A5E4G2A3"/>
<proteinExistence type="predicted"/>
<dbReference type="Gramene" id="VVA33834">
    <property type="protein sequence ID" value="VVA33834"/>
    <property type="gene ID" value="Prudul26B016826"/>
</dbReference>
<protein>
    <submittedName>
        <fullName evidence="1">PREDICTED: LOC109950353</fullName>
    </submittedName>
</protein>
<reference evidence="2" key="1">
    <citation type="journal article" date="2020" name="Plant J.">
        <title>Transposons played a major role in the diversification between the closely related almond and peach genomes: results from the almond genome sequence.</title>
        <authorList>
            <person name="Alioto T."/>
            <person name="Alexiou K.G."/>
            <person name="Bardil A."/>
            <person name="Barteri F."/>
            <person name="Castanera R."/>
            <person name="Cruz F."/>
            <person name="Dhingra A."/>
            <person name="Duval H."/>
            <person name="Fernandez I Marti A."/>
            <person name="Frias L."/>
            <person name="Galan B."/>
            <person name="Garcia J.L."/>
            <person name="Howad W."/>
            <person name="Gomez-Garrido J."/>
            <person name="Gut M."/>
            <person name="Julca I."/>
            <person name="Morata J."/>
            <person name="Puigdomenech P."/>
            <person name="Ribeca P."/>
            <person name="Rubio Cabetas M.J."/>
            <person name="Vlasova A."/>
            <person name="Wirthensohn M."/>
            <person name="Garcia-Mas J."/>
            <person name="Gabaldon T."/>
            <person name="Casacuberta J.M."/>
            <person name="Arus P."/>
        </authorList>
    </citation>
    <scope>NUCLEOTIDE SEQUENCE [LARGE SCALE GENOMIC DNA]</scope>
    <source>
        <strain evidence="2">cv. Texas</strain>
    </source>
</reference>
<accession>A0A5E4G2A3</accession>
<name>A0A5E4G2A3_PRUDU</name>
<organism evidence="1 2">
    <name type="scientific">Prunus dulcis</name>
    <name type="common">Almond</name>
    <name type="synonym">Amygdalus dulcis</name>
    <dbReference type="NCBI Taxonomy" id="3755"/>
    <lineage>
        <taxon>Eukaryota</taxon>
        <taxon>Viridiplantae</taxon>
        <taxon>Streptophyta</taxon>
        <taxon>Embryophyta</taxon>
        <taxon>Tracheophyta</taxon>
        <taxon>Spermatophyta</taxon>
        <taxon>Magnoliopsida</taxon>
        <taxon>eudicotyledons</taxon>
        <taxon>Gunneridae</taxon>
        <taxon>Pentapetalae</taxon>
        <taxon>rosids</taxon>
        <taxon>fabids</taxon>
        <taxon>Rosales</taxon>
        <taxon>Rosaceae</taxon>
        <taxon>Amygdaloideae</taxon>
        <taxon>Amygdaleae</taxon>
        <taxon>Prunus</taxon>
    </lineage>
</organism>
<evidence type="ECO:0000313" key="1">
    <source>
        <dbReference type="EMBL" id="VVA33834.1"/>
    </source>
</evidence>
<dbReference type="AlphaFoldDB" id="A0A5E4G2A3"/>
<sequence>MAAFFGFKPWGMSIDVLGDYEIRNRNAGVPMRASKTEIMRLRTYSGFMMTYQGMNDRDQDHMMFLLF</sequence>
<evidence type="ECO:0000313" key="2">
    <source>
        <dbReference type="Proteomes" id="UP000327085"/>
    </source>
</evidence>
<dbReference type="EMBL" id="CABIKO010000305">
    <property type="protein sequence ID" value="VVA33834.1"/>
    <property type="molecule type" value="Genomic_DNA"/>
</dbReference>